<accession>A0AAN7GPG4</accession>
<comment type="caution">
    <text evidence="4">The sequence shown here is derived from an EMBL/GenBank/DDBJ whole genome shotgun (WGS) entry which is preliminary data.</text>
</comment>
<evidence type="ECO:0000313" key="4">
    <source>
        <dbReference type="EMBL" id="KAK4740712.1"/>
    </source>
</evidence>
<organism evidence="4 5">
    <name type="scientific">Trapa incisa</name>
    <dbReference type="NCBI Taxonomy" id="236973"/>
    <lineage>
        <taxon>Eukaryota</taxon>
        <taxon>Viridiplantae</taxon>
        <taxon>Streptophyta</taxon>
        <taxon>Embryophyta</taxon>
        <taxon>Tracheophyta</taxon>
        <taxon>Spermatophyta</taxon>
        <taxon>Magnoliopsida</taxon>
        <taxon>eudicotyledons</taxon>
        <taxon>Gunneridae</taxon>
        <taxon>Pentapetalae</taxon>
        <taxon>rosids</taxon>
        <taxon>malvids</taxon>
        <taxon>Myrtales</taxon>
        <taxon>Lythraceae</taxon>
        <taxon>Trapa</taxon>
    </lineage>
</organism>
<evidence type="ECO:0000256" key="1">
    <source>
        <dbReference type="SAM" id="MobiDB-lite"/>
    </source>
</evidence>
<feature type="transmembrane region" description="Helical" evidence="2">
    <location>
        <begin position="86"/>
        <end position="105"/>
    </location>
</feature>
<keyword evidence="2" id="KW-0472">Membrane</keyword>
<keyword evidence="5" id="KW-1185">Reference proteome</keyword>
<keyword evidence="2" id="KW-1133">Transmembrane helix</keyword>
<feature type="compositionally biased region" description="Pro residues" evidence="1">
    <location>
        <begin position="69"/>
        <end position="79"/>
    </location>
</feature>
<sequence>MARQVAVALFVLAFVALIGLQISCTDAVETTTAPAASSNSSEASDSTTGAMGKASAPSGGDVEAAPVGGPIPPGAPAPSPGNSVSGWLHVSAVAGTIAAGMACYFF</sequence>
<evidence type="ECO:0000313" key="5">
    <source>
        <dbReference type="Proteomes" id="UP001345219"/>
    </source>
</evidence>
<evidence type="ECO:0000256" key="2">
    <source>
        <dbReference type="SAM" id="Phobius"/>
    </source>
</evidence>
<keyword evidence="3" id="KW-0732">Signal</keyword>
<evidence type="ECO:0000256" key="3">
    <source>
        <dbReference type="SAM" id="SignalP"/>
    </source>
</evidence>
<feature type="signal peptide" evidence="3">
    <location>
        <begin position="1"/>
        <end position="27"/>
    </location>
</feature>
<feature type="compositionally biased region" description="Low complexity" evidence="1">
    <location>
        <begin position="31"/>
        <end position="48"/>
    </location>
</feature>
<proteinExistence type="predicted"/>
<dbReference type="AlphaFoldDB" id="A0AAN7GPG4"/>
<dbReference type="EMBL" id="JAXIOK010000024">
    <property type="protein sequence ID" value="KAK4740712.1"/>
    <property type="molecule type" value="Genomic_DNA"/>
</dbReference>
<protein>
    <submittedName>
        <fullName evidence="4">Uncharacterized protein</fullName>
    </submittedName>
</protein>
<feature type="region of interest" description="Disordered" evidence="1">
    <location>
        <begin position="31"/>
        <end position="81"/>
    </location>
</feature>
<gene>
    <name evidence="4" type="ORF">SAY87_024300</name>
</gene>
<keyword evidence="2" id="KW-0812">Transmembrane</keyword>
<dbReference type="Proteomes" id="UP001345219">
    <property type="component" value="Chromosome 19"/>
</dbReference>
<reference evidence="4 5" key="1">
    <citation type="journal article" date="2023" name="Hortic Res">
        <title>Pangenome of water caltrop reveals structural variations and asymmetric subgenome divergence after allopolyploidization.</title>
        <authorList>
            <person name="Zhang X."/>
            <person name="Chen Y."/>
            <person name="Wang L."/>
            <person name="Yuan Y."/>
            <person name="Fang M."/>
            <person name="Shi L."/>
            <person name="Lu R."/>
            <person name="Comes H.P."/>
            <person name="Ma Y."/>
            <person name="Chen Y."/>
            <person name="Huang G."/>
            <person name="Zhou Y."/>
            <person name="Zheng Z."/>
            <person name="Qiu Y."/>
        </authorList>
    </citation>
    <scope>NUCLEOTIDE SEQUENCE [LARGE SCALE GENOMIC DNA]</scope>
    <source>
        <tissue evidence="4">Roots</tissue>
    </source>
</reference>
<name>A0AAN7GPG4_9MYRT</name>
<feature type="chain" id="PRO_5042930114" evidence="3">
    <location>
        <begin position="28"/>
        <end position="106"/>
    </location>
</feature>